<evidence type="ECO:0000313" key="3">
    <source>
        <dbReference type="Proteomes" id="UP000299102"/>
    </source>
</evidence>
<feature type="compositionally biased region" description="Acidic residues" evidence="1">
    <location>
        <begin position="15"/>
        <end position="25"/>
    </location>
</feature>
<gene>
    <name evidence="2" type="ORF">EVAR_30877_1</name>
</gene>
<feature type="region of interest" description="Disordered" evidence="1">
    <location>
        <begin position="1"/>
        <end position="25"/>
    </location>
</feature>
<organism evidence="2 3">
    <name type="scientific">Eumeta variegata</name>
    <name type="common">Bagworm moth</name>
    <name type="synonym">Eumeta japonica</name>
    <dbReference type="NCBI Taxonomy" id="151549"/>
    <lineage>
        <taxon>Eukaryota</taxon>
        <taxon>Metazoa</taxon>
        <taxon>Ecdysozoa</taxon>
        <taxon>Arthropoda</taxon>
        <taxon>Hexapoda</taxon>
        <taxon>Insecta</taxon>
        <taxon>Pterygota</taxon>
        <taxon>Neoptera</taxon>
        <taxon>Endopterygota</taxon>
        <taxon>Lepidoptera</taxon>
        <taxon>Glossata</taxon>
        <taxon>Ditrysia</taxon>
        <taxon>Tineoidea</taxon>
        <taxon>Psychidae</taxon>
        <taxon>Oiketicinae</taxon>
        <taxon>Eumeta</taxon>
    </lineage>
</organism>
<evidence type="ECO:0000313" key="2">
    <source>
        <dbReference type="EMBL" id="GBP33289.1"/>
    </source>
</evidence>
<name>A0A4C1V3Z4_EUMVA</name>
<reference evidence="2 3" key="1">
    <citation type="journal article" date="2019" name="Commun. Biol.">
        <title>The bagworm genome reveals a unique fibroin gene that provides high tensile strength.</title>
        <authorList>
            <person name="Kono N."/>
            <person name="Nakamura H."/>
            <person name="Ohtoshi R."/>
            <person name="Tomita M."/>
            <person name="Numata K."/>
            <person name="Arakawa K."/>
        </authorList>
    </citation>
    <scope>NUCLEOTIDE SEQUENCE [LARGE SCALE GENOMIC DNA]</scope>
</reference>
<dbReference type="Proteomes" id="UP000299102">
    <property type="component" value="Unassembled WGS sequence"/>
</dbReference>
<proteinExistence type="predicted"/>
<dbReference type="AlphaFoldDB" id="A0A4C1V3Z4"/>
<evidence type="ECO:0008006" key="4">
    <source>
        <dbReference type="Google" id="ProtNLM"/>
    </source>
</evidence>
<keyword evidence="3" id="KW-1185">Reference proteome</keyword>
<evidence type="ECO:0000256" key="1">
    <source>
        <dbReference type="SAM" id="MobiDB-lite"/>
    </source>
</evidence>
<accession>A0A4C1V3Z4</accession>
<protein>
    <recommendedName>
        <fullName evidence="4">PiggyBac transposable element-derived protein domain-containing protein</fullName>
    </recommendedName>
</protein>
<dbReference type="EMBL" id="BGZK01000272">
    <property type="protein sequence ID" value="GBP33289.1"/>
    <property type="molecule type" value="Genomic_DNA"/>
</dbReference>
<sequence length="123" mass="14138">MKILSFLDIPSGSEDGQDFSDAESDDDIEKVSVFVSHQRRCYEFENRQPEISNSQPSSTSRITLQGQLQVALHNLRQPPSGSPEYDRLHKIRPILETLRRKFQSVPKREALSVDEANVRDKRI</sequence>
<dbReference type="OrthoDB" id="6931805at2759"/>
<comment type="caution">
    <text evidence="2">The sequence shown here is derived from an EMBL/GenBank/DDBJ whole genome shotgun (WGS) entry which is preliminary data.</text>
</comment>